<feature type="domain" description="BTB" evidence="5">
    <location>
        <begin position="741"/>
        <end position="804"/>
    </location>
</feature>
<dbReference type="SMART" id="SM00248">
    <property type="entry name" value="ANK"/>
    <property type="match status" value="2"/>
</dbReference>
<dbReference type="Pfam" id="PF12796">
    <property type="entry name" value="Ank_2"/>
    <property type="match status" value="1"/>
</dbReference>
<name>A0A8W8JPS8_MAGGI</name>
<dbReference type="Proteomes" id="UP000005408">
    <property type="component" value="Unassembled WGS sequence"/>
</dbReference>
<feature type="compositionally biased region" description="Basic and acidic residues" evidence="4">
    <location>
        <begin position="1140"/>
        <end position="1149"/>
    </location>
</feature>
<feature type="region of interest" description="Disordered" evidence="4">
    <location>
        <begin position="930"/>
        <end position="986"/>
    </location>
</feature>
<dbReference type="OrthoDB" id="1893551at2759"/>
<keyword evidence="7" id="KW-1185">Reference proteome</keyword>
<proteinExistence type="predicted"/>
<evidence type="ECO:0000256" key="1">
    <source>
        <dbReference type="ARBA" id="ARBA00022737"/>
    </source>
</evidence>
<dbReference type="InterPro" id="IPR051625">
    <property type="entry name" value="Signaling_Regulatory_Domain"/>
</dbReference>
<dbReference type="InterPro" id="IPR000408">
    <property type="entry name" value="Reg_chr_condens"/>
</dbReference>
<evidence type="ECO:0000256" key="2">
    <source>
        <dbReference type="PROSITE-ProRule" id="PRU00023"/>
    </source>
</evidence>
<dbReference type="CDD" id="cd18302">
    <property type="entry name" value="BTB2_POZ_IBtk"/>
    <property type="match status" value="1"/>
</dbReference>
<feature type="compositionally biased region" description="Polar residues" evidence="4">
    <location>
        <begin position="1189"/>
        <end position="1209"/>
    </location>
</feature>
<feature type="repeat" description="RCC1" evidence="3">
    <location>
        <begin position="197"/>
        <end position="248"/>
    </location>
</feature>
<dbReference type="SUPFAM" id="SSF54695">
    <property type="entry name" value="POZ domain"/>
    <property type="match status" value="2"/>
</dbReference>
<evidence type="ECO:0000256" key="3">
    <source>
        <dbReference type="PROSITE-ProRule" id="PRU00235"/>
    </source>
</evidence>
<dbReference type="SUPFAM" id="SSF50985">
    <property type="entry name" value="RCC1/BLIP-II"/>
    <property type="match status" value="1"/>
</dbReference>
<feature type="repeat" description="ANK" evidence="2">
    <location>
        <begin position="86"/>
        <end position="118"/>
    </location>
</feature>
<dbReference type="SUPFAM" id="SSF48403">
    <property type="entry name" value="Ankyrin repeat"/>
    <property type="match status" value="1"/>
</dbReference>
<dbReference type="InterPro" id="IPR000210">
    <property type="entry name" value="BTB/POZ_dom"/>
</dbReference>
<feature type="compositionally biased region" description="Basic and acidic residues" evidence="4">
    <location>
        <begin position="1076"/>
        <end position="1098"/>
    </location>
</feature>
<dbReference type="PROSITE" id="PS50088">
    <property type="entry name" value="ANK_REPEAT"/>
    <property type="match status" value="2"/>
</dbReference>
<dbReference type="Pfam" id="PF00415">
    <property type="entry name" value="RCC1"/>
    <property type="match status" value="3"/>
</dbReference>
<feature type="domain" description="BTB" evidence="5">
    <location>
        <begin position="562"/>
        <end position="631"/>
    </location>
</feature>
<dbReference type="EnsemblMetazoa" id="G19870.2">
    <property type="protein sequence ID" value="G19870.2:cds"/>
    <property type="gene ID" value="G19870"/>
</dbReference>
<feature type="repeat" description="RCC1" evidence="3">
    <location>
        <begin position="143"/>
        <end position="196"/>
    </location>
</feature>
<evidence type="ECO:0000256" key="4">
    <source>
        <dbReference type="SAM" id="MobiDB-lite"/>
    </source>
</evidence>
<feature type="region of interest" description="Disordered" evidence="4">
    <location>
        <begin position="1058"/>
        <end position="1126"/>
    </location>
</feature>
<dbReference type="PROSITE" id="PS50097">
    <property type="entry name" value="BTB"/>
    <property type="match status" value="2"/>
</dbReference>
<feature type="region of interest" description="Disordered" evidence="4">
    <location>
        <begin position="1140"/>
        <end position="1209"/>
    </location>
</feature>
<feature type="compositionally biased region" description="Polar residues" evidence="4">
    <location>
        <begin position="1170"/>
        <end position="1179"/>
    </location>
</feature>
<feature type="compositionally biased region" description="Basic and acidic residues" evidence="4">
    <location>
        <begin position="957"/>
        <end position="971"/>
    </location>
</feature>
<feature type="compositionally biased region" description="Polar residues" evidence="4">
    <location>
        <begin position="930"/>
        <end position="942"/>
    </location>
</feature>
<dbReference type="PROSITE" id="PS50012">
    <property type="entry name" value="RCC1_3"/>
    <property type="match status" value="3"/>
</dbReference>
<dbReference type="Pfam" id="PF00651">
    <property type="entry name" value="BTB"/>
    <property type="match status" value="2"/>
</dbReference>
<dbReference type="PANTHER" id="PTHR22872">
    <property type="entry name" value="BTK-BINDING PROTEIN-RELATED"/>
    <property type="match status" value="1"/>
</dbReference>
<dbReference type="PROSITE" id="PS50297">
    <property type="entry name" value="ANK_REP_REGION"/>
    <property type="match status" value="2"/>
</dbReference>
<keyword evidence="2" id="KW-0040">ANK repeat</keyword>
<keyword evidence="1" id="KW-0677">Repeat</keyword>
<evidence type="ECO:0000313" key="7">
    <source>
        <dbReference type="Proteomes" id="UP000005408"/>
    </source>
</evidence>
<dbReference type="InterPro" id="IPR011333">
    <property type="entry name" value="SKP1/BTB/POZ_sf"/>
</dbReference>
<sequence>MPVTFDPECGPKCRSKNHAYELVSAITKGNLAEVQAFAKLCHVAGHHNDMFGRSALHMAASCGKVEIVEWLIEEKGGDLTLKDAESGWTALHRAMFYGQLATVRLLVQYNSDLYTRDHLGLSPLDLAMKDRPPYVSYDKADLCDVYTWGDNINLTLGHGKEQRRGHPEVIDEFRKKAIQVKEVVLCKYHSVFLTVDGQVYTCGHGQGGRLGHGDEQTYTVPKLVETLRDQVCVQVVASRDHTVFLMKDGVVFSCGLNDSHQLGQGGTSPKSLTPRQVTSKNLKGKLIKGVCVGRFHTVLYTSDAVYTCGLNAGQLGHPKGAEKQTQLRQVSNLNHPEISIVIVSCSDAATVCLTTRGDIYVLHEYQCRKIASKWQDIQEIYVAGGNLDHMSDLEVLREKGGEELRIVLLNSTGKVFVWHAASPSLKRCRWVIRRQLTVTHVALSTHNVAIVTDSGEAFVGNFVAKKSRKESTQTSKEQESDDFELRLIDLLLKDEADDVMLRRLPEIHRGTRIFMDPKGHNFCALQSLPNSCLTDVPSVSQSEIASHFQQLQEEADEYDMIHDVILKVKNRSWAAHKFILLSRSDLFYKLIADVKRKSSDDKTTLEIPDVNPEIFHQMLTYIYTDSCDLLEVGSAFDFKSVLTEKDCNENDFDGDFKGSFRGKSAYEVTQKKKGKEKKNAKTASERDPIRLLQDMGKKFGVKGLAKRLDGIQFVNGRIAGKSKQQTRPPLRFDRSKLSDLYDITIQAEDGMEVCCHKCVLVARLEYFHSMLSSGWVETSSTQALTLPVPGDCLQILVDFLYSDEAPGVTGSRNIELICNVLVMADQLLVSRLVEICEVTLSQLVTMKNVGELLELSTLYNAQQLQALCQQYVLINLPAITEGRYLDMVSEDVMEDLTRYYHRKVPCMSRRVITPFSDGPSKSFLEELTEDTSQINDSLSGESATRKSKTRRRRSRKSVSEDDGRRERKTDRQISISSEKSLLSDEEEENSFADSALHTKKLQITVPVSIPSSKESHAADFSQGSWTAAPKSPVVSPGSFLGNQFASSPPGLSLREIMEEEKSSQQPRVQLRNKKFSWKDAKRQQNQEKKSQSKIREGGLDTWTDPSGNPPQPVSLTTPTKPAWGGINQSVTSFRDLITEDRNQSSHPEAKAQPTLTTSQKPSKHLFSWGLRQTSGSQKVTRQRSVEDSPVTSPQTVDNPWSRAPSVQSPTPATISFSDIVQDEIQKHESLAQVTSKPLALIQVTTKVTSKPLALIQIEELAMQELLRHYKGGDNPEEHITVERVPRKMATPLWTSKSKSATLQ</sequence>
<evidence type="ECO:0000259" key="5">
    <source>
        <dbReference type="PROSITE" id="PS50097"/>
    </source>
</evidence>
<protein>
    <recommendedName>
        <fullName evidence="5">BTB domain-containing protein</fullName>
    </recommendedName>
</protein>
<dbReference type="InterPro" id="IPR009091">
    <property type="entry name" value="RCC1/BLIP-II"/>
</dbReference>
<dbReference type="InterPro" id="IPR002110">
    <property type="entry name" value="Ankyrin_rpt"/>
</dbReference>
<feature type="compositionally biased region" description="Basic residues" evidence="4">
    <location>
        <begin position="945"/>
        <end position="956"/>
    </location>
</feature>
<dbReference type="SMART" id="SM00225">
    <property type="entry name" value="BTB"/>
    <property type="match status" value="2"/>
</dbReference>
<dbReference type="Gene3D" id="3.30.710.10">
    <property type="entry name" value="Potassium Channel Kv1.1, Chain A"/>
    <property type="match status" value="2"/>
</dbReference>
<organism evidence="6 7">
    <name type="scientific">Magallana gigas</name>
    <name type="common">Pacific oyster</name>
    <name type="synonym">Crassostrea gigas</name>
    <dbReference type="NCBI Taxonomy" id="29159"/>
    <lineage>
        <taxon>Eukaryota</taxon>
        <taxon>Metazoa</taxon>
        <taxon>Spiralia</taxon>
        <taxon>Lophotrochozoa</taxon>
        <taxon>Mollusca</taxon>
        <taxon>Bivalvia</taxon>
        <taxon>Autobranchia</taxon>
        <taxon>Pteriomorphia</taxon>
        <taxon>Ostreida</taxon>
        <taxon>Ostreoidea</taxon>
        <taxon>Ostreidae</taxon>
        <taxon>Magallana</taxon>
    </lineage>
</organism>
<dbReference type="InterPro" id="IPR036770">
    <property type="entry name" value="Ankyrin_rpt-contain_sf"/>
</dbReference>
<feature type="repeat" description="RCC1" evidence="3">
    <location>
        <begin position="249"/>
        <end position="303"/>
    </location>
</feature>
<dbReference type="PANTHER" id="PTHR22872:SF2">
    <property type="entry name" value="INHIBITOR OF BRUTON TYROSINE KINASE"/>
    <property type="match status" value="1"/>
</dbReference>
<reference evidence="6" key="1">
    <citation type="submission" date="2022-08" db="UniProtKB">
        <authorList>
            <consortium name="EnsemblMetazoa"/>
        </authorList>
    </citation>
    <scope>IDENTIFICATION</scope>
    <source>
        <strain evidence="6">05x7-T-G4-1.051#20</strain>
    </source>
</reference>
<dbReference type="Gene3D" id="1.25.40.20">
    <property type="entry name" value="Ankyrin repeat-containing domain"/>
    <property type="match status" value="1"/>
</dbReference>
<dbReference type="PRINTS" id="PR00633">
    <property type="entry name" value="RCCNDNSATION"/>
</dbReference>
<dbReference type="Gene3D" id="2.130.10.30">
    <property type="entry name" value="Regulator of chromosome condensation 1/beta-lactamase-inhibitor protein II"/>
    <property type="match status" value="1"/>
</dbReference>
<feature type="repeat" description="ANK" evidence="2">
    <location>
        <begin position="51"/>
        <end position="84"/>
    </location>
</feature>
<evidence type="ECO:0000313" key="6">
    <source>
        <dbReference type="EnsemblMetazoa" id="G19870.2:cds"/>
    </source>
</evidence>
<accession>A0A8W8JPS8</accession>